<comment type="caution">
    <text evidence="3">The sequence shown here is derived from an EMBL/GenBank/DDBJ whole genome shotgun (WGS) entry which is preliminary data.</text>
</comment>
<evidence type="ECO:0000259" key="2">
    <source>
        <dbReference type="Pfam" id="PF24750"/>
    </source>
</evidence>
<dbReference type="SUPFAM" id="SSF81383">
    <property type="entry name" value="F-box domain"/>
    <property type="match status" value="1"/>
</dbReference>
<dbReference type="PANTHER" id="PTHR35546:SF130">
    <property type="entry name" value="EXPRESSED PROTEIN"/>
    <property type="match status" value="1"/>
</dbReference>
<evidence type="ECO:0000259" key="1">
    <source>
        <dbReference type="Pfam" id="PF00646"/>
    </source>
</evidence>
<dbReference type="OMA" id="YGDDNQC"/>
<dbReference type="PANTHER" id="PTHR35546">
    <property type="entry name" value="F-BOX PROTEIN INTERACTION DOMAIN PROTEIN-RELATED"/>
    <property type="match status" value="1"/>
</dbReference>
<dbReference type="NCBIfam" id="TIGR01640">
    <property type="entry name" value="F_box_assoc_1"/>
    <property type="match status" value="1"/>
</dbReference>
<evidence type="ECO:0000313" key="3">
    <source>
        <dbReference type="EMBL" id="OVA19008.1"/>
    </source>
</evidence>
<dbReference type="InterPro" id="IPR056592">
    <property type="entry name" value="Beta-prop_At3g26010-like"/>
</dbReference>
<feature type="domain" description="F-box" evidence="1">
    <location>
        <begin position="23"/>
        <end position="59"/>
    </location>
</feature>
<dbReference type="InParanoid" id="A0A200R8I1"/>
<dbReference type="InterPro" id="IPR001810">
    <property type="entry name" value="F-box_dom"/>
</dbReference>
<accession>A0A200R8I1</accession>
<dbReference type="EMBL" id="MVGT01000313">
    <property type="protein sequence ID" value="OVA19008.1"/>
    <property type="molecule type" value="Genomic_DNA"/>
</dbReference>
<sequence>MEKRRVRIKEDDYNNTTTTTTYLTEDVLFEIFLRLPFESVYKFRCVSKLWLSLLSNPSFMNMILNRYISINPPWTLVFQLTRLRTSGEVGPKMNHQFFPTSSPCLHSKFISRHDGFSFKFLTKSYPFKEEALYLLASSNGLVLCSTDDNHPSMYYVCNPLTKQWISLPRPRPNSERFGIDGFICESSSLTSTSTYKVLRILYCWDRFAIFDLQIFSSDTGEWNTYQVSCPREVIIYTNNVVTCRDGVLYFILELEQNKIIAYDFSNNKNGGHQCRLIDLPEDREKNLFCTRRIVESEGSICYGQIQREQRTLNVWELKLDYSNGGWVWHVVHKNIEIKDIFAPNIKTWFRAFNPVDRNVLILDCKTYILAYNIRTGTSEVLNFHNSICTTPNISTVSPPFLVTPKLTIIPPPS</sequence>
<dbReference type="InterPro" id="IPR036047">
    <property type="entry name" value="F-box-like_dom_sf"/>
</dbReference>
<dbReference type="InterPro" id="IPR017451">
    <property type="entry name" value="F-box-assoc_interact_dom"/>
</dbReference>
<dbReference type="InterPro" id="IPR055290">
    <property type="entry name" value="At3g26010-like"/>
</dbReference>
<dbReference type="Proteomes" id="UP000195402">
    <property type="component" value="Unassembled WGS sequence"/>
</dbReference>
<dbReference type="AlphaFoldDB" id="A0A200R8I1"/>
<evidence type="ECO:0000313" key="4">
    <source>
        <dbReference type="Proteomes" id="UP000195402"/>
    </source>
</evidence>
<gene>
    <name evidence="3" type="ORF">BVC80_8333g4</name>
</gene>
<keyword evidence="4" id="KW-1185">Reference proteome</keyword>
<feature type="domain" description="F-box protein At3g26010-like beta-propeller" evidence="2">
    <location>
        <begin position="126"/>
        <end position="381"/>
    </location>
</feature>
<organism evidence="3 4">
    <name type="scientific">Macleaya cordata</name>
    <name type="common">Five-seeded plume-poppy</name>
    <name type="synonym">Bocconia cordata</name>
    <dbReference type="NCBI Taxonomy" id="56857"/>
    <lineage>
        <taxon>Eukaryota</taxon>
        <taxon>Viridiplantae</taxon>
        <taxon>Streptophyta</taxon>
        <taxon>Embryophyta</taxon>
        <taxon>Tracheophyta</taxon>
        <taxon>Spermatophyta</taxon>
        <taxon>Magnoliopsida</taxon>
        <taxon>Ranunculales</taxon>
        <taxon>Papaveraceae</taxon>
        <taxon>Papaveroideae</taxon>
        <taxon>Macleaya</taxon>
    </lineage>
</organism>
<dbReference type="OrthoDB" id="674184at2759"/>
<name>A0A200R8I1_MACCD</name>
<protein>
    <submittedName>
        <fullName evidence="3">F-box domain</fullName>
    </submittedName>
</protein>
<dbReference type="Pfam" id="PF24750">
    <property type="entry name" value="b-prop_At3g26010-like"/>
    <property type="match status" value="1"/>
</dbReference>
<proteinExistence type="predicted"/>
<dbReference type="STRING" id="56857.A0A200R8I1"/>
<dbReference type="FunCoup" id="A0A200R8I1">
    <property type="interactions" value="396"/>
</dbReference>
<dbReference type="Pfam" id="PF00646">
    <property type="entry name" value="F-box"/>
    <property type="match status" value="1"/>
</dbReference>
<dbReference type="Gene3D" id="1.20.1280.50">
    <property type="match status" value="1"/>
</dbReference>
<reference evidence="3 4" key="1">
    <citation type="journal article" date="2017" name="Mol. Plant">
        <title>The Genome of Medicinal Plant Macleaya cordata Provides New Insights into Benzylisoquinoline Alkaloids Metabolism.</title>
        <authorList>
            <person name="Liu X."/>
            <person name="Liu Y."/>
            <person name="Huang P."/>
            <person name="Ma Y."/>
            <person name="Qing Z."/>
            <person name="Tang Q."/>
            <person name="Cao H."/>
            <person name="Cheng P."/>
            <person name="Zheng Y."/>
            <person name="Yuan Z."/>
            <person name="Zhou Y."/>
            <person name="Liu J."/>
            <person name="Tang Z."/>
            <person name="Zhuo Y."/>
            <person name="Zhang Y."/>
            <person name="Yu L."/>
            <person name="Huang J."/>
            <person name="Yang P."/>
            <person name="Peng Q."/>
            <person name="Zhang J."/>
            <person name="Jiang W."/>
            <person name="Zhang Z."/>
            <person name="Lin K."/>
            <person name="Ro D.K."/>
            <person name="Chen X."/>
            <person name="Xiong X."/>
            <person name="Shang Y."/>
            <person name="Huang S."/>
            <person name="Zeng J."/>
        </authorList>
    </citation>
    <scope>NUCLEOTIDE SEQUENCE [LARGE SCALE GENOMIC DNA]</scope>
    <source>
        <strain evidence="4">cv. BLH2017</strain>
        <tissue evidence="3">Root</tissue>
    </source>
</reference>